<keyword evidence="1" id="KW-0472">Membrane</keyword>
<feature type="transmembrane region" description="Helical" evidence="1">
    <location>
        <begin position="76"/>
        <end position="95"/>
    </location>
</feature>
<protein>
    <submittedName>
        <fullName evidence="2">Uncharacterized protein</fullName>
    </submittedName>
</protein>
<keyword evidence="1" id="KW-1133">Transmembrane helix</keyword>
<gene>
    <name evidence="2" type="ORF">TCIL3000_5_4460</name>
</gene>
<organism evidence="2">
    <name type="scientific">Trypanosoma congolense (strain IL3000)</name>
    <dbReference type="NCBI Taxonomy" id="1068625"/>
    <lineage>
        <taxon>Eukaryota</taxon>
        <taxon>Discoba</taxon>
        <taxon>Euglenozoa</taxon>
        <taxon>Kinetoplastea</taxon>
        <taxon>Metakinetoplastina</taxon>
        <taxon>Trypanosomatida</taxon>
        <taxon>Trypanosomatidae</taxon>
        <taxon>Trypanosoma</taxon>
        <taxon>Nannomonas</taxon>
    </lineage>
</organism>
<dbReference type="EMBL" id="HE575318">
    <property type="protein sequence ID" value="CCC90698.1"/>
    <property type="molecule type" value="Genomic_DNA"/>
</dbReference>
<keyword evidence="1" id="KW-0812">Transmembrane</keyword>
<evidence type="ECO:0000256" key="1">
    <source>
        <dbReference type="SAM" id="Phobius"/>
    </source>
</evidence>
<dbReference type="AlphaFoldDB" id="G0UM35"/>
<accession>G0UM35</accession>
<proteinExistence type="predicted"/>
<sequence length="99" mass="11064">MSVTRSTVCLWLCTWRLKQCPAEFSLSVTPDQATTYENVWISGCLCCRFVCVLCLTGLVAAIITKKVRSITQAKEDMSLNVVVIISTLVLDHFFIHGHV</sequence>
<reference evidence="2" key="1">
    <citation type="journal article" date="2012" name="Proc. Natl. Acad. Sci. U.S.A.">
        <title>Antigenic diversity is generated by distinct evolutionary mechanisms in African trypanosome species.</title>
        <authorList>
            <person name="Jackson A.P."/>
            <person name="Berry A."/>
            <person name="Aslett M."/>
            <person name="Allison H.C."/>
            <person name="Burton P."/>
            <person name="Vavrova-Anderson J."/>
            <person name="Brown R."/>
            <person name="Browne H."/>
            <person name="Corton N."/>
            <person name="Hauser H."/>
            <person name="Gamble J."/>
            <person name="Gilderthorp R."/>
            <person name="Marcello L."/>
            <person name="McQuillan J."/>
            <person name="Otto T.D."/>
            <person name="Quail M.A."/>
            <person name="Sanders M.J."/>
            <person name="van Tonder A."/>
            <person name="Ginger M.L."/>
            <person name="Field M.C."/>
            <person name="Barry J.D."/>
            <person name="Hertz-Fowler C."/>
            <person name="Berriman M."/>
        </authorList>
    </citation>
    <scope>NUCLEOTIDE SEQUENCE</scope>
    <source>
        <strain evidence="2">IL3000</strain>
    </source>
</reference>
<evidence type="ECO:0000313" key="2">
    <source>
        <dbReference type="EMBL" id="CCC90698.1"/>
    </source>
</evidence>
<feature type="transmembrane region" description="Helical" evidence="1">
    <location>
        <begin position="39"/>
        <end position="64"/>
    </location>
</feature>
<name>G0UM35_TRYCI</name>